<evidence type="ECO:0000256" key="1">
    <source>
        <dbReference type="ARBA" id="ARBA00022679"/>
    </source>
</evidence>
<dbReference type="SUPFAM" id="SSF55729">
    <property type="entry name" value="Acyl-CoA N-acyltransferases (Nat)"/>
    <property type="match status" value="1"/>
</dbReference>
<dbReference type="InterPro" id="IPR016181">
    <property type="entry name" value="Acyl_CoA_acyltransferase"/>
</dbReference>
<organism evidence="4 5">
    <name type="scientific">Kangsaoukella pontilimi</name>
    <dbReference type="NCBI Taxonomy" id="2691042"/>
    <lineage>
        <taxon>Bacteria</taxon>
        <taxon>Pseudomonadati</taxon>
        <taxon>Pseudomonadota</taxon>
        <taxon>Alphaproteobacteria</taxon>
        <taxon>Rhodobacterales</taxon>
        <taxon>Paracoccaceae</taxon>
        <taxon>Kangsaoukella</taxon>
    </lineage>
</organism>
<sequence>MSAITVGLTDDLATCLAIRRVVFIEGQNVPEEEEVDGRDGEALHLLAYQDGDAIGTARMLIDGETGKIGRVAVLDSARGQGAGRALMLAALEELRARGLREAWLGSQTHALAFYEPLGFQAVGPEFIDAGIPHRMMMTRLTSG</sequence>
<keyword evidence="2" id="KW-0012">Acyltransferase</keyword>
<keyword evidence="5" id="KW-1185">Reference proteome</keyword>
<name>A0A7C9IK68_9RHOB</name>
<reference evidence="4 5" key="1">
    <citation type="submission" date="2019-12" db="EMBL/GenBank/DDBJ databases">
        <authorList>
            <person name="Lee S.D."/>
        </authorList>
    </citation>
    <scope>NUCLEOTIDE SEQUENCE [LARGE SCALE GENOMIC DNA]</scope>
    <source>
        <strain evidence="4 5">GH1-50</strain>
    </source>
</reference>
<dbReference type="Gene3D" id="3.40.630.30">
    <property type="match status" value="1"/>
</dbReference>
<dbReference type="Proteomes" id="UP000480350">
    <property type="component" value="Unassembled WGS sequence"/>
</dbReference>
<accession>A0A7C9IK68</accession>
<evidence type="ECO:0000256" key="2">
    <source>
        <dbReference type="ARBA" id="ARBA00023315"/>
    </source>
</evidence>
<keyword evidence="1 4" id="KW-0808">Transferase</keyword>
<reference evidence="4 5" key="2">
    <citation type="submission" date="2020-03" db="EMBL/GenBank/DDBJ databases">
        <title>Kangsaoukella pontilimi gen. nov., sp. nov., a new member of the family Rhodobacteraceae isolated from a tidal mudflat.</title>
        <authorList>
            <person name="Kim I.S."/>
        </authorList>
    </citation>
    <scope>NUCLEOTIDE SEQUENCE [LARGE SCALE GENOMIC DNA]</scope>
    <source>
        <strain evidence="4 5">GH1-50</strain>
    </source>
</reference>
<dbReference type="PROSITE" id="PS51186">
    <property type="entry name" value="GNAT"/>
    <property type="match status" value="1"/>
</dbReference>
<feature type="domain" description="N-acetyltransferase" evidence="3">
    <location>
        <begin position="1"/>
        <end position="140"/>
    </location>
</feature>
<evidence type="ECO:0000259" key="3">
    <source>
        <dbReference type="PROSITE" id="PS51186"/>
    </source>
</evidence>
<dbReference type="CDD" id="cd04301">
    <property type="entry name" value="NAT_SF"/>
    <property type="match status" value="1"/>
</dbReference>
<comment type="caution">
    <text evidence="4">The sequence shown here is derived from an EMBL/GenBank/DDBJ whole genome shotgun (WGS) entry which is preliminary data.</text>
</comment>
<dbReference type="AlphaFoldDB" id="A0A7C9IK68"/>
<evidence type="ECO:0000313" key="5">
    <source>
        <dbReference type="Proteomes" id="UP000480350"/>
    </source>
</evidence>
<dbReference type="InterPro" id="IPR050832">
    <property type="entry name" value="Bact_Acetyltransf"/>
</dbReference>
<dbReference type="Pfam" id="PF13673">
    <property type="entry name" value="Acetyltransf_10"/>
    <property type="match status" value="1"/>
</dbReference>
<dbReference type="InterPro" id="IPR000182">
    <property type="entry name" value="GNAT_dom"/>
</dbReference>
<proteinExistence type="predicted"/>
<gene>
    <name evidence="4" type="ORF">GQ651_16165</name>
</gene>
<dbReference type="EMBL" id="WUPT01000003">
    <property type="protein sequence ID" value="MXQ09382.1"/>
    <property type="molecule type" value="Genomic_DNA"/>
</dbReference>
<dbReference type="PANTHER" id="PTHR43877">
    <property type="entry name" value="AMINOALKYLPHOSPHONATE N-ACETYLTRANSFERASE-RELATED-RELATED"/>
    <property type="match status" value="1"/>
</dbReference>
<protein>
    <submittedName>
        <fullName evidence="4">GNAT family N-acetyltransferase</fullName>
    </submittedName>
</protein>
<dbReference type="RefSeq" id="WP_227258308.1">
    <property type="nucleotide sequence ID" value="NZ_WUPT01000003.1"/>
</dbReference>
<dbReference type="GO" id="GO:0016747">
    <property type="term" value="F:acyltransferase activity, transferring groups other than amino-acyl groups"/>
    <property type="evidence" value="ECO:0007669"/>
    <property type="project" value="InterPro"/>
</dbReference>
<evidence type="ECO:0000313" key="4">
    <source>
        <dbReference type="EMBL" id="MXQ09382.1"/>
    </source>
</evidence>